<evidence type="ECO:0000256" key="1">
    <source>
        <dbReference type="SAM" id="MobiDB-lite"/>
    </source>
</evidence>
<dbReference type="EMBL" id="AMZH03007465">
    <property type="protein sequence ID" value="RRT61268.1"/>
    <property type="molecule type" value="Genomic_DNA"/>
</dbReference>
<gene>
    <name evidence="2" type="ORF">B296_00010646</name>
</gene>
<accession>A0A426ZBA1</accession>
<evidence type="ECO:0000313" key="2">
    <source>
        <dbReference type="EMBL" id="RRT61268.1"/>
    </source>
</evidence>
<name>A0A426ZBA1_ENSVE</name>
<comment type="caution">
    <text evidence="2">The sequence shown here is derived from an EMBL/GenBank/DDBJ whole genome shotgun (WGS) entry which is preliminary data.</text>
</comment>
<dbReference type="AlphaFoldDB" id="A0A426ZBA1"/>
<proteinExistence type="predicted"/>
<feature type="compositionally biased region" description="Basic and acidic residues" evidence="1">
    <location>
        <begin position="86"/>
        <end position="96"/>
    </location>
</feature>
<organism evidence="2 3">
    <name type="scientific">Ensete ventricosum</name>
    <name type="common">Abyssinian banana</name>
    <name type="synonym">Musa ensete</name>
    <dbReference type="NCBI Taxonomy" id="4639"/>
    <lineage>
        <taxon>Eukaryota</taxon>
        <taxon>Viridiplantae</taxon>
        <taxon>Streptophyta</taxon>
        <taxon>Embryophyta</taxon>
        <taxon>Tracheophyta</taxon>
        <taxon>Spermatophyta</taxon>
        <taxon>Magnoliopsida</taxon>
        <taxon>Liliopsida</taxon>
        <taxon>Zingiberales</taxon>
        <taxon>Musaceae</taxon>
        <taxon>Ensete</taxon>
    </lineage>
</organism>
<dbReference type="Proteomes" id="UP000287651">
    <property type="component" value="Unassembled WGS sequence"/>
</dbReference>
<sequence length="124" mass="13437">MVSGVFQDGAKEFASRRTRLTGRLSRVAKKLAGRQTMTEAMELQPDNGPRSSLGIRLGSDNVVGSHRSSLGDSLKGSGSSLGTCREITEKRPEDSSQECRRLLDLRELGLSLACWSLSVVIIES</sequence>
<feature type="region of interest" description="Disordered" evidence="1">
    <location>
        <begin position="39"/>
        <end position="96"/>
    </location>
</feature>
<feature type="compositionally biased region" description="Low complexity" evidence="1">
    <location>
        <begin position="68"/>
        <end position="82"/>
    </location>
</feature>
<reference evidence="2 3" key="1">
    <citation type="journal article" date="2014" name="Agronomy (Basel)">
        <title>A Draft Genome Sequence for Ensete ventricosum, the Drought-Tolerant Tree Against Hunger.</title>
        <authorList>
            <person name="Harrison J."/>
            <person name="Moore K.A."/>
            <person name="Paszkiewicz K."/>
            <person name="Jones T."/>
            <person name="Grant M."/>
            <person name="Ambacheew D."/>
            <person name="Muzemil S."/>
            <person name="Studholme D.J."/>
        </authorList>
    </citation>
    <scope>NUCLEOTIDE SEQUENCE [LARGE SCALE GENOMIC DNA]</scope>
</reference>
<protein>
    <submittedName>
        <fullName evidence="2">Uncharacterized protein</fullName>
    </submittedName>
</protein>
<evidence type="ECO:0000313" key="3">
    <source>
        <dbReference type="Proteomes" id="UP000287651"/>
    </source>
</evidence>